<comment type="caution">
    <text evidence="1">The sequence shown here is derived from an EMBL/GenBank/DDBJ whole genome shotgun (WGS) entry which is preliminary data.</text>
</comment>
<dbReference type="AlphaFoldDB" id="A0A7Y0EJQ0"/>
<organism evidence="1 2">
    <name type="scientific">Clostridium muellerianum</name>
    <dbReference type="NCBI Taxonomy" id="2716538"/>
    <lineage>
        <taxon>Bacteria</taxon>
        <taxon>Bacillati</taxon>
        <taxon>Bacillota</taxon>
        <taxon>Clostridia</taxon>
        <taxon>Eubacteriales</taxon>
        <taxon>Clostridiaceae</taxon>
        <taxon>Clostridium</taxon>
    </lineage>
</organism>
<gene>
    <name evidence="1" type="ORF">HBE96_17290</name>
</gene>
<protein>
    <submittedName>
        <fullName evidence="1">Uncharacterized protein</fullName>
    </submittedName>
</protein>
<name>A0A7Y0EJQ0_9CLOT</name>
<reference evidence="1 2" key="1">
    <citation type="submission" date="2020-04" db="EMBL/GenBank/DDBJ databases">
        <authorList>
            <person name="Doyle D.A."/>
        </authorList>
    </citation>
    <scope>NUCLEOTIDE SEQUENCE [LARGE SCALE GENOMIC DNA]</scope>
    <source>
        <strain evidence="1 2">P21</strain>
    </source>
</reference>
<evidence type="ECO:0000313" key="1">
    <source>
        <dbReference type="EMBL" id="NMM64377.1"/>
    </source>
</evidence>
<sequence length="146" mass="17244">MISKEKQSLARSLGMSEKTFREWRKFSHNILEFQKNIGDELANKFNRSVDSIEKNKKIMLSYKELGKVVTLPLDKQIEIAKKFIENPQNMRELWKEYFPIKTKITIEVNEITNKLIEKQAKEKGLSKSDYSSQLVMLMTRVIDQEE</sequence>
<dbReference type="RefSeq" id="WP_169298959.1">
    <property type="nucleotide sequence ID" value="NZ_JABBNI010000036.1"/>
</dbReference>
<dbReference type="EMBL" id="JABBNI010000036">
    <property type="protein sequence ID" value="NMM64377.1"/>
    <property type="molecule type" value="Genomic_DNA"/>
</dbReference>
<evidence type="ECO:0000313" key="2">
    <source>
        <dbReference type="Proteomes" id="UP000537131"/>
    </source>
</evidence>
<proteinExistence type="predicted"/>
<reference evidence="1 2" key="2">
    <citation type="submission" date="2020-06" db="EMBL/GenBank/DDBJ databases">
        <title>Complete Genome Sequence of Clostridium muelleri sp. nov. P21T, an Acid-Alcohol Producing Acetogen Isolated from Old Hay.</title>
        <authorList>
            <person name="Duncan K.E."/>
            <person name="Tanner R.S."/>
        </authorList>
    </citation>
    <scope>NUCLEOTIDE SEQUENCE [LARGE SCALE GENOMIC DNA]</scope>
    <source>
        <strain evidence="1 2">P21</strain>
    </source>
</reference>
<keyword evidence="2" id="KW-1185">Reference proteome</keyword>
<accession>A0A7Y0EJQ0</accession>
<dbReference type="Proteomes" id="UP000537131">
    <property type="component" value="Unassembled WGS sequence"/>
</dbReference>